<dbReference type="AlphaFoldDB" id="A0A101M0X1"/>
<dbReference type="EMBL" id="LKAM01000004">
    <property type="protein sequence ID" value="KUM48970.1"/>
    <property type="molecule type" value="Genomic_DNA"/>
</dbReference>
<sequence>MQDESLNFTHRCPFVICQKKDGVAMCYHLHSPLLFLLMSRTTLPHLLPSQIGSWCPWSFPLYH</sequence>
<comment type="caution">
    <text evidence="1">The sequence shown here is derived from an EMBL/GenBank/DDBJ whole genome shotgun (WGS) entry which is preliminary data.</text>
</comment>
<reference evidence="1" key="1">
    <citation type="journal article" date="2015" name="Genome Biol. Evol.">
        <title>Organellar Genomes of White Spruce (Picea glauca): Assembly and Annotation.</title>
        <authorList>
            <person name="Jackman S.D."/>
            <person name="Warren R.L."/>
            <person name="Gibb E.A."/>
            <person name="Vandervalk B.P."/>
            <person name="Mohamadi H."/>
            <person name="Chu J."/>
            <person name="Raymond A."/>
            <person name="Pleasance S."/>
            <person name="Coope R."/>
            <person name="Wildung M.R."/>
            <person name="Ritland C.E."/>
            <person name="Bousquet J."/>
            <person name="Jones S.J."/>
            <person name="Bohlmann J."/>
            <person name="Birol I."/>
        </authorList>
    </citation>
    <scope>NUCLEOTIDE SEQUENCE [LARGE SCALE GENOMIC DNA]</scope>
    <source>
        <tissue evidence="1">Flushing bud</tissue>
    </source>
</reference>
<evidence type="ECO:0000313" key="1">
    <source>
        <dbReference type="EMBL" id="KUM48970.1"/>
    </source>
</evidence>
<organism evidence="1">
    <name type="scientific">Picea glauca</name>
    <name type="common">White spruce</name>
    <name type="synonym">Pinus glauca</name>
    <dbReference type="NCBI Taxonomy" id="3330"/>
    <lineage>
        <taxon>Eukaryota</taxon>
        <taxon>Viridiplantae</taxon>
        <taxon>Streptophyta</taxon>
        <taxon>Embryophyta</taxon>
        <taxon>Tracheophyta</taxon>
        <taxon>Spermatophyta</taxon>
        <taxon>Pinopsida</taxon>
        <taxon>Pinidae</taxon>
        <taxon>Conifers I</taxon>
        <taxon>Pinales</taxon>
        <taxon>Pinaceae</taxon>
        <taxon>Picea</taxon>
    </lineage>
</organism>
<protein>
    <submittedName>
        <fullName evidence="1">Uncharacterized protein</fullName>
    </submittedName>
</protein>
<proteinExistence type="predicted"/>
<name>A0A101M0X1_PICGL</name>
<gene>
    <name evidence="1" type="ORF">ABT39_MTgene4306</name>
</gene>
<geneLocation type="mitochondrion" evidence="1"/>
<keyword evidence="1" id="KW-0496">Mitochondrion</keyword>
<accession>A0A101M0X1</accession>